<proteinExistence type="predicted"/>
<dbReference type="EMBL" id="FOYD01000010">
    <property type="protein sequence ID" value="SFQ86847.1"/>
    <property type="molecule type" value="Genomic_DNA"/>
</dbReference>
<evidence type="ECO:0000313" key="2">
    <source>
        <dbReference type="Proteomes" id="UP000242815"/>
    </source>
</evidence>
<evidence type="ECO:0000313" key="1">
    <source>
        <dbReference type="EMBL" id="SFQ86847.1"/>
    </source>
</evidence>
<dbReference type="AlphaFoldDB" id="A0A1I6C118"/>
<gene>
    <name evidence="1" type="ORF">SAMN05216578_11038</name>
</gene>
<sequence length="39" mass="4390">MQDSFDLERCHAAQQHFFAGERDGQTLKLLGCQPPANND</sequence>
<accession>A0A1I6C118</accession>
<name>A0A1I6C118_9GAMM</name>
<organism evidence="1 2">
    <name type="scientific">Halopseudomonas formosensis</name>
    <dbReference type="NCBI Taxonomy" id="1002526"/>
    <lineage>
        <taxon>Bacteria</taxon>
        <taxon>Pseudomonadati</taxon>
        <taxon>Pseudomonadota</taxon>
        <taxon>Gammaproteobacteria</taxon>
        <taxon>Pseudomonadales</taxon>
        <taxon>Pseudomonadaceae</taxon>
        <taxon>Halopseudomonas</taxon>
    </lineage>
</organism>
<reference evidence="1 2" key="1">
    <citation type="submission" date="2016-10" db="EMBL/GenBank/DDBJ databases">
        <authorList>
            <person name="de Groot N.N."/>
        </authorList>
    </citation>
    <scope>NUCLEOTIDE SEQUENCE [LARGE SCALE GENOMIC DNA]</scope>
    <source>
        <strain evidence="1 2">JCM 18415</strain>
    </source>
</reference>
<dbReference type="Proteomes" id="UP000242815">
    <property type="component" value="Unassembled WGS sequence"/>
</dbReference>
<protein>
    <submittedName>
        <fullName evidence="1">Uncharacterized protein</fullName>
    </submittedName>
</protein>
<dbReference type="STRING" id="1002526.SAMN05216578_11038"/>